<dbReference type="PANTHER" id="PTHR45458:SF2">
    <property type="entry name" value="OXIDOREDUCTASE, SHORT CHAIN DEHYDROGENASE_REDUCTASE FAMILY SUPERFAMILY (AFU_ORTHOLOGUE AFUA_3G13450)"/>
    <property type="match status" value="1"/>
</dbReference>
<dbReference type="PANTHER" id="PTHR45458">
    <property type="entry name" value="SHORT-CHAIN DEHYDROGENASE/REDUCTASE SDR"/>
    <property type="match status" value="1"/>
</dbReference>
<dbReference type="PRINTS" id="PR00081">
    <property type="entry name" value="GDHRDH"/>
</dbReference>
<dbReference type="AlphaFoldDB" id="A0AAE0N023"/>
<evidence type="ECO:0000313" key="2">
    <source>
        <dbReference type="Proteomes" id="UP001287356"/>
    </source>
</evidence>
<dbReference type="Proteomes" id="UP001287356">
    <property type="component" value="Unassembled WGS sequence"/>
</dbReference>
<name>A0AAE0N023_9PEZI</name>
<reference evidence="1" key="1">
    <citation type="journal article" date="2023" name="Mol. Phylogenet. Evol.">
        <title>Genome-scale phylogeny and comparative genomics of the fungal order Sordariales.</title>
        <authorList>
            <person name="Hensen N."/>
            <person name="Bonometti L."/>
            <person name="Westerberg I."/>
            <person name="Brannstrom I.O."/>
            <person name="Guillou S."/>
            <person name="Cros-Aarteil S."/>
            <person name="Calhoun S."/>
            <person name="Haridas S."/>
            <person name="Kuo A."/>
            <person name="Mondo S."/>
            <person name="Pangilinan J."/>
            <person name="Riley R."/>
            <person name="LaButti K."/>
            <person name="Andreopoulos B."/>
            <person name="Lipzen A."/>
            <person name="Chen C."/>
            <person name="Yan M."/>
            <person name="Daum C."/>
            <person name="Ng V."/>
            <person name="Clum A."/>
            <person name="Steindorff A."/>
            <person name="Ohm R.A."/>
            <person name="Martin F."/>
            <person name="Silar P."/>
            <person name="Natvig D.O."/>
            <person name="Lalanne C."/>
            <person name="Gautier V."/>
            <person name="Ament-Velasquez S.L."/>
            <person name="Kruys A."/>
            <person name="Hutchinson M.I."/>
            <person name="Powell A.J."/>
            <person name="Barry K."/>
            <person name="Miller A.N."/>
            <person name="Grigoriev I.V."/>
            <person name="Debuchy R."/>
            <person name="Gladieux P."/>
            <person name="Hiltunen Thoren M."/>
            <person name="Johannesson H."/>
        </authorList>
    </citation>
    <scope>NUCLEOTIDE SEQUENCE</scope>
    <source>
        <strain evidence="1">CBS 958.72</strain>
    </source>
</reference>
<dbReference type="InterPro" id="IPR052184">
    <property type="entry name" value="SDR_enzymes"/>
</dbReference>
<dbReference type="GO" id="GO:0016616">
    <property type="term" value="F:oxidoreductase activity, acting on the CH-OH group of donors, NAD or NADP as acceptor"/>
    <property type="evidence" value="ECO:0007669"/>
    <property type="project" value="TreeGrafter"/>
</dbReference>
<organism evidence="1 2">
    <name type="scientific">Lasiosphaeria ovina</name>
    <dbReference type="NCBI Taxonomy" id="92902"/>
    <lineage>
        <taxon>Eukaryota</taxon>
        <taxon>Fungi</taxon>
        <taxon>Dikarya</taxon>
        <taxon>Ascomycota</taxon>
        <taxon>Pezizomycotina</taxon>
        <taxon>Sordariomycetes</taxon>
        <taxon>Sordariomycetidae</taxon>
        <taxon>Sordariales</taxon>
        <taxon>Lasiosphaeriaceae</taxon>
        <taxon>Lasiosphaeria</taxon>
    </lineage>
</organism>
<comment type="caution">
    <text evidence="1">The sequence shown here is derived from an EMBL/GenBank/DDBJ whole genome shotgun (WGS) entry which is preliminary data.</text>
</comment>
<protein>
    <submittedName>
        <fullName evidence="1">Oxidoreductase</fullName>
    </submittedName>
</protein>
<gene>
    <name evidence="1" type="ORF">B0T24DRAFT_712829</name>
</gene>
<dbReference type="Pfam" id="PF00106">
    <property type="entry name" value="adh_short"/>
    <property type="match status" value="1"/>
</dbReference>
<reference evidence="1" key="2">
    <citation type="submission" date="2023-06" db="EMBL/GenBank/DDBJ databases">
        <authorList>
            <consortium name="Lawrence Berkeley National Laboratory"/>
            <person name="Haridas S."/>
            <person name="Hensen N."/>
            <person name="Bonometti L."/>
            <person name="Westerberg I."/>
            <person name="Brannstrom I.O."/>
            <person name="Guillou S."/>
            <person name="Cros-Aarteil S."/>
            <person name="Calhoun S."/>
            <person name="Kuo A."/>
            <person name="Mondo S."/>
            <person name="Pangilinan J."/>
            <person name="Riley R."/>
            <person name="Labutti K."/>
            <person name="Andreopoulos B."/>
            <person name="Lipzen A."/>
            <person name="Chen C."/>
            <person name="Yanf M."/>
            <person name="Daum C."/>
            <person name="Ng V."/>
            <person name="Clum A."/>
            <person name="Steindorff A."/>
            <person name="Ohm R."/>
            <person name="Martin F."/>
            <person name="Silar P."/>
            <person name="Natvig D."/>
            <person name="Lalanne C."/>
            <person name="Gautier V."/>
            <person name="Ament-Velasquez S.L."/>
            <person name="Kruys A."/>
            <person name="Hutchinson M.I."/>
            <person name="Powell A.J."/>
            <person name="Barry K."/>
            <person name="Miller A.N."/>
            <person name="Grigoriev I.V."/>
            <person name="Debuchy R."/>
            <person name="Gladieux P."/>
            <person name="Thoren M.H."/>
            <person name="Johannesson H."/>
        </authorList>
    </citation>
    <scope>NUCLEOTIDE SEQUENCE</scope>
    <source>
        <strain evidence="1">CBS 958.72</strain>
    </source>
</reference>
<accession>A0AAE0N023</accession>
<dbReference type="SUPFAM" id="SSF51735">
    <property type="entry name" value="NAD(P)-binding Rossmann-fold domains"/>
    <property type="match status" value="1"/>
</dbReference>
<dbReference type="InterPro" id="IPR002347">
    <property type="entry name" value="SDR_fam"/>
</dbReference>
<dbReference type="Gene3D" id="3.40.50.720">
    <property type="entry name" value="NAD(P)-binding Rossmann-like Domain"/>
    <property type="match status" value="1"/>
</dbReference>
<proteinExistence type="predicted"/>
<sequence length="276" mass="29438">MEVEPTATEVGSVLIIGGTRGLGLALTRRYASGGAKKIVATGRTLPAENAHPDKVKWLTLDLNKKRDIGVELVQQLEGLGQKTFDVVIISAGIFQLEDFSAKVSKAPNEISNAPNEDREALMYKVCAISPVMIVHGLFHAGMLPAGAKVVLVSSESGSVALRLHASGNFGHHASKAALNMVGRLLALELKDKGVIVSIVHPGFMRTQMTRSVGFEKFWNIGHAVEPDVAAGSLIDWVDQLDMSVTGQLWAPRGGIDIGTGEELLGPDLPTPLLLPW</sequence>
<dbReference type="InterPro" id="IPR036291">
    <property type="entry name" value="NAD(P)-bd_dom_sf"/>
</dbReference>
<evidence type="ECO:0000313" key="1">
    <source>
        <dbReference type="EMBL" id="KAK3365188.1"/>
    </source>
</evidence>
<dbReference type="EMBL" id="JAULSN010000009">
    <property type="protein sequence ID" value="KAK3365188.1"/>
    <property type="molecule type" value="Genomic_DNA"/>
</dbReference>
<keyword evidence="2" id="KW-1185">Reference proteome</keyword>